<dbReference type="Proteomes" id="UP000182491">
    <property type="component" value="Unassembled WGS sequence"/>
</dbReference>
<dbReference type="AlphaFoldDB" id="A0A1I7IJ14"/>
<feature type="transmembrane region" description="Helical" evidence="1">
    <location>
        <begin position="21"/>
        <end position="41"/>
    </location>
</feature>
<evidence type="ECO:0000313" key="3">
    <source>
        <dbReference type="Proteomes" id="UP000182491"/>
    </source>
</evidence>
<dbReference type="STRING" id="388950.GCA_001611675_01294"/>
<organism evidence="2 3">
    <name type="scientific">Pontibacter akesuensis</name>
    <dbReference type="NCBI Taxonomy" id="388950"/>
    <lineage>
        <taxon>Bacteria</taxon>
        <taxon>Pseudomonadati</taxon>
        <taxon>Bacteroidota</taxon>
        <taxon>Cytophagia</taxon>
        <taxon>Cytophagales</taxon>
        <taxon>Hymenobacteraceae</taxon>
        <taxon>Pontibacter</taxon>
    </lineage>
</organism>
<reference evidence="3" key="1">
    <citation type="submission" date="2016-10" db="EMBL/GenBank/DDBJ databases">
        <authorList>
            <person name="Varghese N."/>
        </authorList>
    </citation>
    <scope>NUCLEOTIDE SEQUENCE [LARGE SCALE GENOMIC DNA]</scope>
    <source>
        <strain evidence="3">DSM 18820</strain>
    </source>
</reference>
<accession>A0A1I7IJ14</accession>
<dbReference type="OrthoDB" id="853311at2"/>
<protein>
    <submittedName>
        <fullName evidence="2">Uncharacterized protein</fullName>
    </submittedName>
</protein>
<name>A0A1I7IJ14_9BACT</name>
<feature type="transmembrane region" description="Helical" evidence="1">
    <location>
        <begin position="53"/>
        <end position="72"/>
    </location>
</feature>
<evidence type="ECO:0000256" key="1">
    <source>
        <dbReference type="SAM" id="Phobius"/>
    </source>
</evidence>
<proteinExistence type="predicted"/>
<sequence length="84" mass="9802">MLRPKKEQKPISAMYAKFARIFAIVMTLLYVGLGIFIIFAAESLQLEIPVTVRYMLGGILILYGIVRFVRAFKRDQTNNRRYEE</sequence>
<keyword evidence="1" id="KW-1133">Transmembrane helix</keyword>
<keyword evidence="1" id="KW-0472">Membrane</keyword>
<dbReference type="EMBL" id="FPCA01000002">
    <property type="protein sequence ID" value="SFU72909.1"/>
    <property type="molecule type" value="Genomic_DNA"/>
</dbReference>
<evidence type="ECO:0000313" key="2">
    <source>
        <dbReference type="EMBL" id="SFU72909.1"/>
    </source>
</evidence>
<gene>
    <name evidence="2" type="ORF">SAMN04487941_2248</name>
</gene>
<keyword evidence="3" id="KW-1185">Reference proteome</keyword>
<keyword evidence="1" id="KW-0812">Transmembrane</keyword>
<dbReference type="RefSeq" id="WP_068837391.1">
    <property type="nucleotide sequence ID" value="NZ_BMXC01000002.1"/>
</dbReference>